<evidence type="ECO:0000313" key="4">
    <source>
        <dbReference type="EMBL" id="KAH7016535.1"/>
    </source>
</evidence>
<evidence type="ECO:0000256" key="1">
    <source>
        <dbReference type="SAM" id="MobiDB-lite"/>
    </source>
</evidence>
<dbReference type="Proteomes" id="UP000756346">
    <property type="component" value="Unassembled WGS sequence"/>
</dbReference>
<dbReference type="AlphaFoldDB" id="A0A9P8XWQ6"/>
<dbReference type="Pfam" id="PF13424">
    <property type="entry name" value="TPR_12"/>
    <property type="match status" value="1"/>
</dbReference>
<dbReference type="InterPro" id="IPR027417">
    <property type="entry name" value="P-loop_NTPase"/>
</dbReference>
<keyword evidence="4" id="KW-0378">Hydrolase</keyword>
<dbReference type="Pfam" id="PF13374">
    <property type="entry name" value="TPR_10"/>
    <property type="match status" value="1"/>
</dbReference>
<feature type="non-terminal residue" evidence="4">
    <location>
        <position position="1"/>
    </location>
</feature>
<feature type="domain" description="Heterokaryon incompatibility" evidence="2">
    <location>
        <begin position="25"/>
        <end position="147"/>
    </location>
</feature>
<dbReference type="Pfam" id="PF25000">
    <property type="entry name" value="DUF7779"/>
    <property type="match status" value="1"/>
</dbReference>
<gene>
    <name evidence="4" type="ORF">B0I36DRAFT_298887</name>
</gene>
<dbReference type="RefSeq" id="XP_046006159.1">
    <property type="nucleotide sequence ID" value="XM_046151964.1"/>
</dbReference>
<dbReference type="SUPFAM" id="SSF48452">
    <property type="entry name" value="TPR-like"/>
    <property type="match status" value="1"/>
</dbReference>
<proteinExistence type="predicted"/>
<sequence length="789" mass="89980">MRLLQLKADGSLRLEDHPHEDAPPYAILSHTWGPDDQEITFQDVQHHTGHHKDGYQKLTFCGQQAALDGLKHFWTDTCCIDKSNSQELQEAINSMFCWYRDANHCYVFLTDVHKSSSDNDDHRLSQGQWKTAFRSSRWLTRGWTLQELIAPRSVKFFSAEGKALGDKNTLEALLHECTGVPIDALRGRPPADFSINERLSWLGNRKTKRPEDLAYCMFGIFDVHMPLIYSEGQEKAFLRLRREIEPTPRRVEPFSTVPFLPDADFVERPDVTAWLDTTLAQPGGRAALVGLGGIGKSQVAIEYAHQTRQRSPSTYVLWVYADTEARFEEAYRGIADRLQLPRRHDPKVDVLQLVYDWLFNAENGQWLMILDNADDVEVFFPRRPDRAGTSVSKQRPLGSLLPQSTNGRILITSRSREAAQRMTGSKWKTFPMQVMDENQATQLLQKKLRDEYEEKAAALLSGALEYVPLAITQAAAYIVRRSPRISCSSYLEQFRKSEKKKESLLDRDLGDLRRDGMAANSVVVTWQITFEQIQKERRSAADLLSLMSHFDPQEIPEWVLRSYYQRRCRSGKHHDNGKETDEDGEDYHGEDGLDDDLETLRDYSLVAVTVQQGIYEMHALVQFCARAWLSSVGDIARWKQIFLHIMSENYPPGSYENWSKCQQLEPHIAQLVETQPADAKGATEWARLLTNAGLYGWQVGVYDRAEALLWKAVEVREAVLGAENSNTLTSVSNLALVLRYQGKYEEAEVMNRRALDGSEKALGKHHPNTLTSIDNLALVLLSQGKYEEA</sequence>
<name>A0A9P8XWQ6_9PEZI</name>
<dbReference type="Gene3D" id="3.40.50.300">
    <property type="entry name" value="P-loop containing nucleotide triphosphate hydrolases"/>
    <property type="match status" value="1"/>
</dbReference>
<dbReference type="GeneID" id="70181510"/>
<dbReference type="PANTHER" id="PTHR10622">
    <property type="entry name" value="HET DOMAIN-CONTAINING PROTEIN"/>
    <property type="match status" value="1"/>
</dbReference>
<dbReference type="SUPFAM" id="SSF52540">
    <property type="entry name" value="P-loop containing nucleoside triphosphate hydrolases"/>
    <property type="match status" value="1"/>
</dbReference>
<protein>
    <submittedName>
        <fullName evidence="4">P-loop containing nucleoside triphosphate hydrolase protein</fullName>
    </submittedName>
</protein>
<feature type="region of interest" description="Disordered" evidence="1">
    <location>
        <begin position="570"/>
        <end position="592"/>
    </location>
</feature>
<reference evidence="4" key="1">
    <citation type="journal article" date="2021" name="Nat. Commun.">
        <title>Genetic determinants of endophytism in the Arabidopsis root mycobiome.</title>
        <authorList>
            <person name="Mesny F."/>
            <person name="Miyauchi S."/>
            <person name="Thiergart T."/>
            <person name="Pickel B."/>
            <person name="Atanasova L."/>
            <person name="Karlsson M."/>
            <person name="Huettel B."/>
            <person name="Barry K.W."/>
            <person name="Haridas S."/>
            <person name="Chen C."/>
            <person name="Bauer D."/>
            <person name="Andreopoulos W."/>
            <person name="Pangilinan J."/>
            <person name="LaButti K."/>
            <person name="Riley R."/>
            <person name="Lipzen A."/>
            <person name="Clum A."/>
            <person name="Drula E."/>
            <person name="Henrissat B."/>
            <person name="Kohler A."/>
            <person name="Grigoriev I.V."/>
            <person name="Martin F.M."/>
            <person name="Hacquard S."/>
        </authorList>
    </citation>
    <scope>NUCLEOTIDE SEQUENCE</scope>
    <source>
        <strain evidence="4">MPI-CAGE-CH-0230</strain>
    </source>
</reference>
<dbReference type="InterPro" id="IPR056681">
    <property type="entry name" value="DUF7779"/>
</dbReference>
<accession>A0A9P8XWQ6</accession>
<evidence type="ECO:0000313" key="5">
    <source>
        <dbReference type="Proteomes" id="UP000756346"/>
    </source>
</evidence>
<dbReference type="Pfam" id="PF06985">
    <property type="entry name" value="HET"/>
    <property type="match status" value="1"/>
</dbReference>
<dbReference type="InterPro" id="IPR010730">
    <property type="entry name" value="HET"/>
</dbReference>
<evidence type="ECO:0000259" key="2">
    <source>
        <dbReference type="Pfam" id="PF06985"/>
    </source>
</evidence>
<dbReference type="GO" id="GO:0016787">
    <property type="term" value="F:hydrolase activity"/>
    <property type="evidence" value="ECO:0007669"/>
    <property type="project" value="UniProtKB-KW"/>
</dbReference>
<dbReference type="InterPro" id="IPR011990">
    <property type="entry name" value="TPR-like_helical_dom_sf"/>
</dbReference>
<evidence type="ECO:0000259" key="3">
    <source>
        <dbReference type="Pfam" id="PF25000"/>
    </source>
</evidence>
<dbReference type="PANTHER" id="PTHR10622:SF11">
    <property type="entry name" value="HET-DOMAIN-CONTAINING PROTEIN"/>
    <property type="match status" value="1"/>
</dbReference>
<dbReference type="Gene3D" id="1.25.40.10">
    <property type="entry name" value="Tetratricopeptide repeat domain"/>
    <property type="match status" value="1"/>
</dbReference>
<comment type="caution">
    <text evidence="4">The sequence shown here is derived from an EMBL/GenBank/DDBJ whole genome shotgun (WGS) entry which is preliminary data.</text>
</comment>
<dbReference type="OrthoDB" id="20872at2759"/>
<organism evidence="4 5">
    <name type="scientific">Microdochium trichocladiopsis</name>
    <dbReference type="NCBI Taxonomy" id="1682393"/>
    <lineage>
        <taxon>Eukaryota</taxon>
        <taxon>Fungi</taxon>
        <taxon>Dikarya</taxon>
        <taxon>Ascomycota</taxon>
        <taxon>Pezizomycotina</taxon>
        <taxon>Sordariomycetes</taxon>
        <taxon>Xylariomycetidae</taxon>
        <taxon>Xylariales</taxon>
        <taxon>Microdochiaceae</taxon>
        <taxon>Microdochium</taxon>
    </lineage>
</organism>
<dbReference type="EMBL" id="JAGTJQ010000012">
    <property type="protein sequence ID" value="KAH7016535.1"/>
    <property type="molecule type" value="Genomic_DNA"/>
</dbReference>
<feature type="domain" description="DUF7779" evidence="3">
    <location>
        <begin position="533"/>
        <end position="630"/>
    </location>
</feature>
<keyword evidence="5" id="KW-1185">Reference proteome</keyword>